<reference evidence="3" key="1">
    <citation type="journal article" date="2019" name="Int. J. Syst. Evol. Microbiol.">
        <title>The Global Catalogue of Microorganisms (GCM) 10K type strain sequencing project: providing services to taxonomists for standard genome sequencing and annotation.</title>
        <authorList>
            <consortium name="The Broad Institute Genomics Platform"/>
            <consortium name="The Broad Institute Genome Sequencing Center for Infectious Disease"/>
            <person name="Wu L."/>
            <person name="Ma J."/>
        </authorList>
    </citation>
    <scope>NUCLEOTIDE SEQUENCE [LARGE SCALE GENOMIC DNA]</scope>
    <source>
        <strain evidence="3">JCM 4816</strain>
    </source>
</reference>
<sequence>MAAAVVLAPPRCVVRGPRPWPRPGGGATVRQSRELLPTPRHVGHEDQRPHNNTGAAVTRRSRTAAKGKPVPRQRLCGPPAFAAYGDNPYCHAHVRHPLTYQAGLAGDGLRSGYPTARRRGLEAASTSTRTARLTLGILSGLNSRRQGRRLSDWTVTPVLVRRHPHLRTHIVTACLFVYAQGTGRRR</sequence>
<organism evidence="2 3">
    <name type="scientific">Streptomyces prasinosporus</name>
    <dbReference type="NCBI Taxonomy" id="68256"/>
    <lineage>
        <taxon>Bacteria</taxon>
        <taxon>Bacillati</taxon>
        <taxon>Actinomycetota</taxon>
        <taxon>Actinomycetes</taxon>
        <taxon>Kitasatosporales</taxon>
        <taxon>Streptomycetaceae</taxon>
        <taxon>Streptomyces</taxon>
        <taxon>Streptomyces albogriseolus group</taxon>
    </lineage>
</organism>
<comment type="caution">
    <text evidence="2">The sequence shown here is derived from an EMBL/GenBank/DDBJ whole genome shotgun (WGS) entry which is preliminary data.</text>
</comment>
<dbReference type="EMBL" id="BAAAXF010000021">
    <property type="protein sequence ID" value="GAA3495971.1"/>
    <property type="molecule type" value="Genomic_DNA"/>
</dbReference>
<evidence type="ECO:0000313" key="2">
    <source>
        <dbReference type="EMBL" id="GAA3495971.1"/>
    </source>
</evidence>
<accession>A0ABP6TPF4</accession>
<gene>
    <name evidence="2" type="ORF">GCM10019016_030720</name>
</gene>
<keyword evidence="3" id="KW-1185">Reference proteome</keyword>
<name>A0ABP6TPF4_9ACTN</name>
<dbReference type="Proteomes" id="UP001501455">
    <property type="component" value="Unassembled WGS sequence"/>
</dbReference>
<protein>
    <submittedName>
        <fullName evidence="2">Uncharacterized protein</fullName>
    </submittedName>
</protein>
<evidence type="ECO:0000313" key="3">
    <source>
        <dbReference type="Proteomes" id="UP001501455"/>
    </source>
</evidence>
<proteinExistence type="predicted"/>
<feature type="region of interest" description="Disordered" evidence="1">
    <location>
        <begin position="38"/>
        <end position="73"/>
    </location>
</feature>
<evidence type="ECO:0000256" key="1">
    <source>
        <dbReference type="SAM" id="MobiDB-lite"/>
    </source>
</evidence>
<feature type="compositionally biased region" description="Basic residues" evidence="1">
    <location>
        <begin position="59"/>
        <end position="71"/>
    </location>
</feature>